<dbReference type="eggNOG" id="ENOG502TE5J">
    <property type="taxonomic scope" value="Eukaryota"/>
</dbReference>
<gene>
    <name evidence="5" type="primary">LOC100009480</name>
</gene>
<dbReference type="Bgee" id="ENSOCUG00000005200">
    <property type="expression patterns" value="Expressed in smooth muscle tissue and 7 other cell types or tissues"/>
</dbReference>
<dbReference type="OMA" id="DSIWCNM"/>
<keyword evidence="6" id="KW-1185">Reference proteome</keyword>
<dbReference type="PROSITE" id="PS51257">
    <property type="entry name" value="PROKAR_LIPOPROTEIN"/>
    <property type="match status" value="1"/>
</dbReference>
<dbReference type="OrthoDB" id="9741516at2759"/>
<dbReference type="PANTHER" id="PTHR14037:SF4">
    <property type="entry name" value="MAMMAGLOBIN-B"/>
    <property type="match status" value="1"/>
</dbReference>
<dbReference type="GeneTree" id="ENSGT00390000013802"/>
<feature type="chain" id="PRO_5015099768" evidence="3">
    <location>
        <begin position="19"/>
        <end position="93"/>
    </location>
</feature>
<evidence type="ECO:0000256" key="3">
    <source>
        <dbReference type="SAM" id="SignalP"/>
    </source>
</evidence>
<dbReference type="AlphaFoldDB" id="Q9GK62"/>
<dbReference type="PROSITE" id="PS51311">
    <property type="entry name" value="SCGB"/>
    <property type="match status" value="1"/>
</dbReference>
<dbReference type="Ensembl" id="ENSOCUT00000016880.4">
    <property type="protein sequence ID" value="ENSOCUP00000016148.1"/>
    <property type="gene ID" value="ENSOCUG00000005200.4"/>
</dbReference>
<dbReference type="InterPro" id="IPR016126">
    <property type="entry name" value="Secretoglobin"/>
</dbReference>
<dbReference type="InterPro" id="IPR035960">
    <property type="entry name" value="Secretoglobin_sf"/>
</dbReference>
<keyword evidence="2" id="KW-0964">Secreted</keyword>
<evidence type="ECO:0000256" key="2">
    <source>
        <dbReference type="ARBA" id="ARBA00022525"/>
    </source>
</evidence>
<name>Q9GK62_RABIT</name>
<evidence type="ECO:0000313" key="4">
    <source>
        <dbReference type="EMBL" id="AAG42807.1"/>
    </source>
</evidence>
<dbReference type="HOGENOM" id="CLU_161063_0_0_1"/>
<feature type="signal peptide" evidence="3">
    <location>
        <begin position="1"/>
        <end position="18"/>
    </location>
</feature>
<comment type="subcellular location">
    <subcellularLocation>
        <location evidence="1">Secreted</location>
    </subcellularLocation>
</comment>
<dbReference type="PANTHER" id="PTHR14037">
    <property type="entry name" value="MAMMAGLOBIN-RELATED"/>
    <property type="match status" value="1"/>
</dbReference>
<reference evidence="5 6" key="2">
    <citation type="journal article" date="2011" name="Nature">
        <title>A high-resolution map of human evolutionary constraint using 29 mammals.</title>
        <authorList>
            <person name="Lindblad-Toh K."/>
            <person name="Garber M."/>
            <person name="Zuk O."/>
            <person name="Lin M.F."/>
            <person name="Parker B.J."/>
            <person name="Washietl S."/>
            <person name="Kheradpour P."/>
            <person name="Ernst J."/>
            <person name="Jordan G."/>
            <person name="Mauceli E."/>
            <person name="Ward L.D."/>
            <person name="Lowe C.B."/>
            <person name="Holloway A.K."/>
            <person name="Clamp M."/>
            <person name="Gnerre S."/>
            <person name="Alfoldi J."/>
            <person name="Beal K."/>
            <person name="Chang J."/>
            <person name="Clawson H."/>
            <person name="Cuff J."/>
            <person name="Di Palma F."/>
            <person name="Fitzgerald S."/>
            <person name="Flicek P."/>
            <person name="Guttman M."/>
            <person name="Hubisz M.J."/>
            <person name="Jaffe D.B."/>
            <person name="Jungreis I."/>
            <person name="Kent W.J."/>
            <person name="Kostka D."/>
            <person name="Lara M."/>
            <person name="Martins A.L."/>
            <person name="Massingham T."/>
            <person name="Moltke I."/>
            <person name="Raney B.J."/>
            <person name="Rasmussen M.D."/>
            <person name="Robinson J."/>
            <person name="Stark A."/>
            <person name="Vilella A.J."/>
            <person name="Wen J."/>
            <person name="Xie X."/>
            <person name="Zody M.C."/>
            <person name="Baldwin J."/>
            <person name="Bloom T."/>
            <person name="Chin C.W."/>
            <person name="Heiman D."/>
            <person name="Nicol R."/>
            <person name="Nusbaum C."/>
            <person name="Young S."/>
            <person name="Wilkinson J."/>
            <person name="Worley K.C."/>
            <person name="Kovar C.L."/>
            <person name="Muzny D.M."/>
            <person name="Gibbs R.A."/>
            <person name="Cree A."/>
            <person name="Dihn H.H."/>
            <person name="Fowler G."/>
            <person name="Jhangiani S."/>
            <person name="Joshi V."/>
            <person name="Lee S."/>
            <person name="Lewis L.R."/>
            <person name="Nazareth L.V."/>
            <person name="Okwuonu G."/>
            <person name="Santibanez J."/>
            <person name="Warren W.C."/>
            <person name="Mardis E.R."/>
            <person name="Weinstock G.M."/>
            <person name="Wilson R.K."/>
            <person name="Delehaunty K."/>
            <person name="Dooling D."/>
            <person name="Fronik C."/>
            <person name="Fulton L."/>
            <person name="Fulton B."/>
            <person name="Graves T."/>
            <person name="Minx P."/>
            <person name="Sodergren E."/>
            <person name="Birney E."/>
            <person name="Margulies E.H."/>
            <person name="Herrero J."/>
            <person name="Green E.D."/>
            <person name="Haussler D."/>
            <person name="Siepel A."/>
            <person name="Goldman N."/>
            <person name="Pollard K.S."/>
            <person name="Pedersen J.S."/>
            <person name="Lander E.S."/>
            <person name="Kellis M."/>
        </authorList>
    </citation>
    <scope>NUCLEOTIDE SEQUENCE [LARGE SCALE GENOMIC DNA]</scope>
    <source>
        <strain evidence="6">Thorbecke</strain>
        <strain evidence="5">Thorbecke inbred</strain>
    </source>
</reference>
<reference evidence="4" key="1">
    <citation type="submission" date="2000-09" db="EMBL/GenBank/DDBJ databases">
        <title>Rabbit Lipophilins.</title>
        <authorList>
            <person name="Zhao C."/>
            <person name="Nguyen T.X."/>
            <person name="Lehrer R.I."/>
        </authorList>
    </citation>
    <scope>NUCLEOTIDE SEQUENCE</scope>
    <source>
        <tissue evidence="4">Prostate</tissue>
    </source>
</reference>
<accession>Q9GK62</accession>
<dbReference type="CDD" id="cd00633">
    <property type="entry name" value="Secretoglobin"/>
    <property type="match status" value="1"/>
</dbReference>
<evidence type="ECO:0000313" key="5">
    <source>
        <dbReference type="Ensembl" id="ENSOCUP00000016148.1"/>
    </source>
</evidence>
<dbReference type="SUPFAM" id="SSF48201">
    <property type="entry name" value="Uteroglobin-like"/>
    <property type="match status" value="1"/>
</dbReference>
<dbReference type="PaxDb" id="9986-ENSOCUP00000016148"/>
<dbReference type="EMBL" id="AF308619">
    <property type="protein sequence ID" value="AAG42807.1"/>
    <property type="molecule type" value="mRNA"/>
</dbReference>
<organism evidence="4">
    <name type="scientific">Oryctolagus cuniculus</name>
    <name type="common">Rabbit</name>
    <dbReference type="NCBI Taxonomy" id="9986"/>
    <lineage>
        <taxon>Eukaryota</taxon>
        <taxon>Metazoa</taxon>
        <taxon>Chordata</taxon>
        <taxon>Craniata</taxon>
        <taxon>Vertebrata</taxon>
        <taxon>Euteleostomi</taxon>
        <taxon>Mammalia</taxon>
        <taxon>Eutheria</taxon>
        <taxon>Euarchontoglires</taxon>
        <taxon>Glires</taxon>
        <taxon>Lagomorpha</taxon>
        <taxon>Leporidae</taxon>
        <taxon>Oryctolagus</taxon>
    </lineage>
</organism>
<protein>
    <submittedName>
        <fullName evidence="4">Lipophilin CP</fullName>
    </submittedName>
</protein>
<dbReference type="Proteomes" id="UP000001811">
    <property type="component" value="Unplaced"/>
</dbReference>
<dbReference type="GO" id="GO:0030521">
    <property type="term" value="P:androgen receptor signaling pathway"/>
    <property type="evidence" value="ECO:0007669"/>
    <property type="project" value="TreeGrafter"/>
</dbReference>
<proteinExistence type="evidence at transcript level"/>
<sequence length="93" mass="10332">MKCVIALMLAALPLYCYAGSGCQLLDDMVTKTLDSQISLTDYHNFFKNLSSGAAAEMAVKDFKQCFLMQSNETLNNIKVFLETVYNSPFCKGL</sequence>
<reference evidence="5" key="3">
    <citation type="submission" date="2025-05" db="UniProtKB">
        <authorList>
            <consortium name="Ensembl"/>
        </authorList>
    </citation>
    <scope>IDENTIFICATION</scope>
    <source>
        <strain evidence="5">Thorbecke</strain>
    </source>
</reference>
<keyword evidence="3" id="KW-0732">Signal</keyword>
<evidence type="ECO:0000313" key="6">
    <source>
        <dbReference type="Proteomes" id="UP000001811"/>
    </source>
</evidence>
<dbReference type="KEGG" id="ocu:100008796"/>
<dbReference type="GO" id="GO:0005615">
    <property type="term" value="C:extracellular space"/>
    <property type="evidence" value="ECO:0007669"/>
    <property type="project" value="TreeGrafter"/>
</dbReference>
<evidence type="ECO:0000256" key="1">
    <source>
        <dbReference type="ARBA" id="ARBA00004613"/>
    </source>
</evidence>
<dbReference type="Pfam" id="PF01099">
    <property type="entry name" value="Uteroglobin"/>
    <property type="match status" value="1"/>
</dbReference>